<feature type="domain" description="Dienelactone hydrolase" evidence="1">
    <location>
        <begin position="32"/>
        <end position="148"/>
    </location>
</feature>
<dbReference type="InterPro" id="IPR029058">
    <property type="entry name" value="AB_hydrolase_fold"/>
</dbReference>
<accession>A0A8H3U3Z0</accession>
<dbReference type="GO" id="GO:0016787">
    <property type="term" value="F:hydrolase activity"/>
    <property type="evidence" value="ECO:0007669"/>
    <property type="project" value="InterPro"/>
</dbReference>
<gene>
    <name evidence="2" type="ORF">BLS_010127</name>
    <name evidence="3" type="ORF">EG327_003693</name>
</gene>
<dbReference type="EMBL" id="WNWR01000023">
    <property type="protein sequence ID" value="KAE9993684.1"/>
    <property type="molecule type" value="Genomic_DNA"/>
</dbReference>
<dbReference type="Gene3D" id="3.40.50.1820">
    <property type="entry name" value="alpha/beta hydrolase"/>
    <property type="match status" value="1"/>
</dbReference>
<evidence type="ECO:0000313" key="3">
    <source>
        <dbReference type="EMBL" id="KAE9993684.1"/>
    </source>
</evidence>
<comment type="caution">
    <text evidence="2">The sequence shown here is derived from an EMBL/GenBank/DDBJ whole genome shotgun (WGS) entry which is preliminary data.</text>
</comment>
<dbReference type="AlphaFoldDB" id="A0A8H3U3Z0"/>
<organism evidence="2 4">
    <name type="scientific">Venturia inaequalis</name>
    <name type="common">Apple scab fungus</name>
    <dbReference type="NCBI Taxonomy" id="5025"/>
    <lineage>
        <taxon>Eukaryota</taxon>
        <taxon>Fungi</taxon>
        <taxon>Dikarya</taxon>
        <taxon>Ascomycota</taxon>
        <taxon>Pezizomycotina</taxon>
        <taxon>Dothideomycetes</taxon>
        <taxon>Pleosporomycetidae</taxon>
        <taxon>Venturiales</taxon>
        <taxon>Venturiaceae</taxon>
        <taxon>Venturia</taxon>
    </lineage>
</organism>
<evidence type="ECO:0000313" key="4">
    <source>
        <dbReference type="Proteomes" id="UP000433883"/>
    </source>
</evidence>
<dbReference type="Proteomes" id="UP000433883">
    <property type="component" value="Unassembled WGS sequence"/>
</dbReference>
<dbReference type="Proteomes" id="UP000490939">
    <property type="component" value="Unassembled WGS sequence"/>
</dbReference>
<proteinExistence type="predicted"/>
<sequence length="234" mass="25468">MLIEETHVDVATQAGGDMRIFIFHPKIDGYPKAKFPGVLVFSEIYQVTGPVARFARQIASQGYIVAAPSSYHEFIPADPLAYDVPGTDLGNDLKVKKKVSAYDEDATLTVDHLLSLPTCTGRIGATGMCLGGHLAYRAALDKRVHATIFGKKDTHIPPAGRDLIRKTLHDAGVSFSFYEVAHAQHAFIRDELSKGRYDPAIAGICFQMLLELFGRVLRSDLGPSSAAGELEHVC</sequence>
<keyword evidence="5" id="KW-1185">Reference proteome</keyword>
<evidence type="ECO:0000313" key="2">
    <source>
        <dbReference type="EMBL" id="KAE9962691.1"/>
    </source>
</evidence>
<dbReference type="InterPro" id="IPR002925">
    <property type="entry name" value="Dienelactn_hydro"/>
</dbReference>
<dbReference type="SUPFAM" id="SSF53474">
    <property type="entry name" value="alpha/beta-Hydrolases"/>
    <property type="match status" value="1"/>
</dbReference>
<dbReference type="PANTHER" id="PTHR47562:SF2">
    <property type="entry name" value="CARBOXYMETHYLENEBUTENOLIDASE-RELATED"/>
    <property type="match status" value="1"/>
</dbReference>
<evidence type="ECO:0000259" key="1">
    <source>
        <dbReference type="Pfam" id="PF01738"/>
    </source>
</evidence>
<dbReference type="EMBL" id="WNWQ01000986">
    <property type="protein sequence ID" value="KAE9962691.1"/>
    <property type="molecule type" value="Genomic_DNA"/>
</dbReference>
<protein>
    <recommendedName>
        <fullName evidence="1">Dienelactone hydrolase domain-containing protein</fullName>
    </recommendedName>
</protein>
<reference evidence="2 4" key="1">
    <citation type="submission" date="2019-11" db="EMBL/GenBank/DDBJ databases">
        <title>Venturia inaequalis Genome Resource.</title>
        <authorList>
            <person name="Lichtner F.J."/>
        </authorList>
    </citation>
    <scope>NUCLEOTIDE SEQUENCE [LARGE SCALE GENOMIC DNA]</scope>
    <source>
        <strain evidence="2">Bline_iso_100314</strain>
        <strain evidence="3 5">DMI_063113</strain>
    </source>
</reference>
<dbReference type="PANTHER" id="PTHR47562">
    <property type="match status" value="1"/>
</dbReference>
<name>A0A8H3U3Z0_VENIN</name>
<evidence type="ECO:0000313" key="5">
    <source>
        <dbReference type="Proteomes" id="UP000490939"/>
    </source>
</evidence>
<dbReference type="Pfam" id="PF01738">
    <property type="entry name" value="DLH"/>
    <property type="match status" value="1"/>
</dbReference>